<dbReference type="PANTHER" id="PTHR21666">
    <property type="entry name" value="PEPTIDASE-RELATED"/>
    <property type="match status" value="1"/>
</dbReference>
<proteinExistence type="predicted"/>
<dbReference type="SUPFAM" id="SSF51261">
    <property type="entry name" value="Duplicated hybrid motif"/>
    <property type="match status" value="1"/>
</dbReference>
<dbReference type="OrthoDB" id="9809488at2"/>
<feature type="domain" description="M23ase beta-sheet core" evidence="1">
    <location>
        <begin position="352"/>
        <end position="445"/>
    </location>
</feature>
<evidence type="ECO:0000259" key="1">
    <source>
        <dbReference type="Pfam" id="PF01551"/>
    </source>
</evidence>
<dbReference type="CDD" id="cd13399">
    <property type="entry name" value="Slt35-like"/>
    <property type="match status" value="1"/>
</dbReference>
<dbReference type="Proteomes" id="UP000287756">
    <property type="component" value="Plasmid pLDW-31"/>
</dbReference>
<evidence type="ECO:0000313" key="4">
    <source>
        <dbReference type="Proteomes" id="UP000287756"/>
    </source>
</evidence>
<keyword evidence="3" id="KW-0614">Plasmid</keyword>
<dbReference type="InterPro" id="IPR031304">
    <property type="entry name" value="SLT_2"/>
</dbReference>
<evidence type="ECO:0000259" key="2">
    <source>
        <dbReference type="Pfam" id="PF13406"/>
    </source>
</evidence>
<geneLocation type="plasmid" evidence="4">
    <name>pldw-31</name>
</geneLocation>
<dbReference type="Pfam" id="PF13406">
    <property type="entry name" value="SLT_2"/>
    <property type="match status" value="1"/>
</dbReference>
<dbReference type="InterPro" id="IPR023346">
    <property type="entry name" value="Lysozyme-like_dom_sf"/>
</dbReference>
<dbReference type="Gene3D" id="1.10.530.10">
    <property type="match status" value="1"/>
</dbReference>
<dbReference type="Pfam" id="PF01551">
    <property type="entry name" value="Peptidase_M23"/>
    <property type="match status" value="1"/>
</dbReference>
<dbReference type="InterPro" id="IPR050570">
    <property type="entry name" value="Cell_wall_metabolism_enzyme"/>
</dbReference>
<dbReference type="Gene3D" id="2.70.70.10">
    <property type="entry name" value="Glucose Permease (Domain IIA)"/>
    <property type="match status" value="1"/>
</dbReference>
<dbReference type="EMBL" id="CP026119">
    <property type="protein sequence ID" value="QAS54865.1"/>
    <property type="molecule type" value="Genomic_DNA"/>
</dbReference>
<dbReference type="AlphaFoldDB" id="A0A410MJM8"/>
<gene>
    <name evidence="3" type="ORF">HLI_21210</name>
</gene>
<dbReference type="InterPro" id="IPR016047">
    <property type="entry name" value="M23ase_b-sheet_dom"/>
</dbReference>
<accession>A0A410MJM8</accession>
<dbReference type="CDD" id="cd12797">
    <property type="entry name" value="M23_peptidase"/>
    <property type="match status" value="1"/>
</dbReference>
<organism evidence="3 4">
    <name type="scientific">Halobacillus litoralis</name>
    <dbReference type="NCBI Taxonomy" id="45668"/>
    <lineage>
        <taxon>Bacteria</taxon>
        <taxon>Bacillati</taxon>
        <taxon>Bacillota</taxon>
        <taxon>Bacilli</taxon>
        <taxon>Bacillales</taxon>
        <taxon>Bacillaceae</taxon>
        <taxon>Halobacillus</taxon>
    </lineage>
</organism>
<dbReference type="PANTHER" id="PTHR21666:SF270">
    <property type="entry name" value="MUREIN HYDROLASE ACTIVATOR ENVC"/>
    <property type="match status" value="1"/>
</dbReference>
<dbReference type="SUPFAM" id="SSF53955">
    <property type="entry name" value="Lysozyme-like"/>
    <property type="match status" value="1"/>
</dbReference>
<dbReference type="GO" id="GO:0004222">
    <property type="term" value="F:metalloendopeptidase activity"/>
    <property type="evidence" value="ECO:0007669"/>
    <property type="project" value="TreeGrafter"/>
</dbReference>
<dbReference type="InterPro" id="IPR011055">
    <property type="entry name" value="Dup_hybrid_motif"/>
</dbReference>
<dbReference type="KEGG" id="hli:HLI_21210"/>
<sequence>MAEDLAPTFTYEKFNEYTESQTQECIENDCEEWTDIEKQNNFVQKLTLVDFWSGQTQFDYESYKTSWEVKEETKVTRKDGAVKTKTRIRKQKFRSTENTTSDYFTFDQILNSHDLGLNDKRLIQENFLIAGGEMNYISWLEGNAGFGGGSFPGFNGVIIPGSNIPAEYMEHYLSAEKEYGVDWFVLASLHFVETGFSTHPTMVSSVGAIGHVQFLPASWAGWKYDIGGGSVPASLDITNLSVIKGGGGYGVDANGDGKADPWDVADAIHTAANYLSKSGYSKDKRKAIFNYNRADWYVEKVMNNAQKFKDAAVYKPADGVPAYGENLMRPTQASVSSSYGMRFHPIHHEMRLHSGIDLAAVGKVPIVASADGVVARSKYNGALGHHVMIDHSINGQYVQTVYGHMRGRNVRVGQTVSQGEFLGFMGSTGSSTAQHLHFEIHVGGSYNGARSFSVDPAKYINF</sequence>
<name>A0A410MJM8_9BACI</name>
<reference evidence="3 4" key="1">
    <citation type="submission" date="2018-01" db="EMBL/GenBank/DDBJ databases">
        <title>The whole genome sequencing and assembly of Halobacillus litoralis ERB031 strain.</title>
        <authorList>
            <person name="Lee S.-J."/>
            <person name="Park M.-K."/>
            <person name="Kim J.-Y."/>
            <person name="Lee Y.-J."/>
            <person name="Yi H."/>
            <person name="Bahn Y.-S."/>
            <person name="Kim J.F."/>
            <person name="Lee D.-W."/>
        </authorList>
    </citation>
    <scope>NUCLEOTIDE SEQUENCE [LARGE SCALE GENOMIC DNA]</scope>
    <source>
        <strain evidence="3 4">ERB 031</strain>
        <plasmid evidence="4">pldw-31</plasmid>
    </source>
</reference>
<evidence type="ECO:0000313" key="3">
    <source>
        <dbReference type="EMBL" id="QAS54865.1"/>
    </source>
</evidence>
<protein>
    <submittedName>
        <fullName evidence="3">Peptidase M23</fullName>
    </submittedName>
</protein>
<feature type="domain" description="Transglycosylase SLT" evidence="2">
    <location>
        <begin position="249"/>
        <end position="288"/>
    </location>
</feature>